<dbReference type="STRING" id="4846.A0A367J1B7"/>
<dbReference type="EMBL" id="PJQM01004655">
    <property type="protein sequence ID" value="RCH83734.1"/>
    <property type="molecule type" value="Genomic_DNA"/>
</dbReference>
<evidence type="ECO:0000313" key="2">
    <source>
        <dbReference type="EMBL" id="RCH83734.1"/>
    </source>
</evidence>
<dbReference type="PANTHER" id="PTHR22754:SF32">
    <property type="entry name" value="DISCO-INTERACTING PROTEIN 2"/>
    <property type="match status" value="1"/>
</dbReference>
<sequence length="584" mass="65192">MAHGNPPMNAPYMGTSIPQHNRPYMIPSRAGYPQQPQPQIRPMQPSPNANTYYGQRPPPNMSIPTQMQTSPGKMYRPRPNNVDNNSIKAASIKKSPSIASLNNRVSISSNHSQYVHTHQNDSKYGNIIMSKSFQNVEPIPVPHIPNDAVLEELAGRQMLASLPRDIPFKVIDLQDKQDPSLFLSIAELLRYRASNSQGRLIPAFSQIDDKGKELTNVTWEKLDARAEKVALVIQEKSGLKVGDCVALIYRKSEIVDFIVSLLGCFIAGMVAVPINAIEDLSELWFILRVSKIHLVLTTENNLKTLTKSVKTRNSEFPKNVDWWPTNDFGSLYTHQIKSGKYNSLRSTPLAYIEFTKSINGELKGVAVSHHAIMSSCHSYTAGTTETIVFTAEDGTTSIVPNWDAQGADILLTYLDSRQQLGLNLSVLGSIYNGSHTIFANATIMETPAAWIYVLSKYKVTIALAGYPGAFYATKYYQKNTKEVLNYSKKSTPDLSALRLLFIDTILVKPDVNEFIANKLLKPLIKRMVYKPIDIITPILSLPEHGGVIVSFRDFLGPGKLEEFEQSYDQQDNITTTRKKTVFAP</sequence>
<dbReference type="InterPro" id="IPR000873">
    <property type="entry name" value="AMP-dep_synth/lig_dom"/>
</dbReference>
<name>A0A367J1B7_RHIST</name>
<proteinExistence type="predicted"/>
<accession>A0A367J1B7</accession>
<evidence type="ECO:0000313" key="3">
    <source>
        <dbReference type="Proteomes" id="UP000253551"/>
    </source>
</evidence>
<dbReference type="PANTHER" id="PTHR22754">
    <property type="entry name" value="DISCO-INTERACTING PROTEIN 2 DIP2 -RELATED"/>
    <property type="match status" value="1"/>
</dbReference>
<dbReference type="Pfam" id="PF00501">
    <property type="entry name" value="AMP-binding"/>
    <property type="match status" value="1"/>
</dbReference>
<gene>
    <name evidence="2" type="ORF">CU098_000095</name>
</gene>
<feature type="domain" description="AMP-dependent synthetase/ligase" evidence="1">
    <location>
        <begin position="212"/>
        <end position="514"/>
    </location>
</feature>
<protein>
    <recommendedName>
        <fullName evidence="1">AMP-dependent synthetase/ligase domain-containing protein</fullName>
    </recommendedName>
</protein>
<evidence type="ECO:0000259" key="1">
    <source>
        <dbReference type="Pfam" id="PF00501"/>
    </source>
</evidence>
<dbReference type="OrthoDB" id="69964at2759"/>
<comment type="caution">
    <text evidence="2">The sequence shown here is derived from an EMBL/GenBank/DDBJ whole genome shotgun (WGS) entry which is preliminary data.</text>
</comment>
<dbReference type="AlphaFoldDB" id="A0A367J1B7"/>
<keyword evidence="3" id="KW-1185">Reference proteome</keyword>
<dbReference type="GO" id="GO:0005829">
    <property type="term" value="C:cytosol"/>
    <property type="evidence" value="ECO:0007669"/>
    <property type="project" value="TreeGrafter"/>
</dbReference>
<dbReference type="Proteomes" id="UP000253551">
    <property type="component" value="Unassembled WGS sequence"/>
</dbReference>
<organism evidence="2 3">
    <name type="scientific">Rhizopus stolonifer</name>
    <name type="common">Rhizopus nigricans</name>
    <dbReference type="NCBI Taxonomy" id="4846"/>
    <lineage>
        <taxon>Eukaryota</taxon>
        <taxon>Fungi</taxon>
        <taxon>Fungi incertae sedis</taxon>
        <taxon>Mucoromycota</taxon>
        <taxon>Mucoromycotina</taxon>
        <taxon>Mucoromycetes</taxon>
        <taxon>Mucorales</taxon>
        <taxon>Mucorineae</taxon>
        <taxon>Rhizopodaceae</taxon>
        <taxon>Rhizopus</taxon>
    </lineage>
</organism>
<dbReference type="InterPro" id="IPR042099">
    <property type="entry name" value="ANL_N_sf"/>
</dbReference>
<dbReference type="SUPFAM" id="SSF56801">
    <property type="entry name" value="Acetyl-CoA synthetase-like"/>
    <property type="match status" value="1"/>
</dbReference>
<dbReference type="Gene3D" id="3.40.50.12780">
    <property type="entry name" value="N-terminal domain of ligase-like"/>
    <property type="match status" value="1"/>
</dbReference>
<feature type="non-terminal residue" evidence="2">
    <location>
        <position position="584"/>
    </location>
</feature>
<reference evidence="2 3" key="1">
    <citation type="journal article" date="2018" name="G3 (Bethesda)">
        <title>Phylogenetic and Phylogenomic Definition of Rhizopus Species.</title>
        <authorList>
            <person name="Gryganskyi A.P."/>
            <person name="Golan J."/>
            <person name="Dolatabadi S."/>
            <person name="Mondo S."/>
            <person name="Robb S."/>
            <person name="Idnurm A."/>
            <person name="Muszewska A."/>
            <person name="Steczkiewicz K."/>
            <person name="Masonjones S."/>
            <person name="Liao H.L."/>
            <person name="Gajdeczka M.T."/>
            <person name="Anike F."/>
            <person name="Vuek A."/>
            <person name="Anishchenko I.M."/>
            <person name="Voigt K."/>
            <person name="de Hoog G.S."/>
            <person name="Smith M.E."/>
            <person name="Heitman J."/>
            <person name="Vilgalys R."/>
            <person name="Stajich J.E."/>
        </authorList>
    </citation>
    <scope>NUCLEOTIDE SEQUENCE [LARGE SCALE GENOMIC DNA]</scope>
    <source>
        <strain evidence="2 3">LSU 92-RS-03</strain>
    </source>
</reference>